<dbReference type="InterPro" id="IPR013783">
    <property type="entry name" value="Ig-like_fold"/>
</dbReference>
<dbReference type="AlphaFoldDB" id="A0A6C0GQW7"/>
<evidence type="ECO:0000259" key="3">
    <source>
        <dbReference type="PROSITE" id="PS51820"/>
    </source>
</evidence>
<feature type="domain" description="PA14" evidence="3">
    <location>
        <begin position="917"/>
        <end position="1070"/>
    </location>
</feature>
<dbReference type="InterPro" id="IPR036116">
    <property type="entry name" value="FN3_sf"/>
</dbReference>
<dbReference type="SUPFAM" id="SSF49265">
    <property type="entry name" value="Fibronectin type III"/>
    <property type="match status" value="1"/>
</dbReference>
<dbReference type="PANTHER" id="PTHR46769:SF2">
    <property type="entry name" value="FIBROCYSTIN-L ISOFORM 2 PRECURSOR-RELATED"/>
    <property type="match status" value="1"/>
</dbReference>
<dbReference type="EMBL" id="CP048222">
    <property type="protein sequence ID" value="QHT70451.1"/>
    <property type="molecule type" value="Genomic_DNA"/>
</dbReference>
<dbReference type="CDD" id="cd00063">
    <property type="entry name" value="FN3"/>
    <property type="match status" value="1"/>
</dbReference>
<dbReference type="PANTHER" id="PTHR46769">
    <property type="entry name" value="POLYCYSTIC KIDNEY AND HEPATIC DISEASE 1 (AUTOSOMAL RECESSIVE)-LIKE 1"/>
    <property type="match status" value="1"/>
</dbReference>
<dbReference type="InterPro" id="IPR011658">
    <property type="entry name" value="PA14_dom"/>
</dbReference>
<feature type="domain" description="Fibronectin type-III" evidence="2">
    <location>
        <begin position="232"/>
        <end position="329"/>
    </location>
</feature>
<keyword evidence="5" id="KW-1185">Reference proteome</keyword>
<keyword evidence="1" id="KW-0732">Signal</keyword>
<reference evidence="4 5" key="1">
    <citation type="submission" date="2020-01" db="EMBL/GenBank/DDBJ databases">
        <authorList>
            <person name="Kim M.K."/>
        </authorList>
    </citation>
    <scope>NUCLEOTIDE SEQUENCE [LARGE SCALE GENOMIC DNA]</scope>
    <source>
        <strain evidence="4 5">172606-1</strain>
    </source>
</reference>
<dbReference type="PROSITE" id="PS50853">
    <property type="entry name" value="FN3"/>
    <property type="match status" value="1"/>
</dbReference>
<dbReference type="InterPro" id="IPR003961">
    <property type="entry name" value="FN3_dom"/>
</dbReference>
<dbReference type="InterPro" id="IPR052387">
    <property type="entry name" value="Fibrocystin"/>
</dbReference>
<organism evidence="4 5">
    <name type="scientific">Rhodocytophaga rosea</name>
    <dbReference type="NCBI Taxonomy" id="2704465"/>
    <lineage>
        <taxon>Bacteria</taxon>
        <taxon>Pseudomonadati</taxon>
        <taxon>Bacteroidota</taxon>
        <taxon>Cytophagia</taxon>
        <taxon>Cytophagales</taxon>
        <taxon>Rhodocytophagaceae</taxon>
        <taxon>Rhodocytophaga</taxon>
    </lineage>
</organism>
<dbReference type="Pfam" id="PF07691">
    <property type="entry name" value="PA14"/>
    <property type="match status" value="2"/>
</dbReference>
<evidence type="ECO:0000259" key="2">
    <source>
        <dbReference type="PROSITE" id="PS50853"/>
    </source>
</evidence>
<accession>A0A6C0GQW7</accession>
<evidence type="ECO:0000313" key="5">
    <source>
        <dbReference type="Proteomes" id="UP000480178"/>
    </source>
</evidence>
<dbReference type="NCBIfam" id="TIGR04183">
    <property type="entry name" value="Por_Secre_tail"/>
    <property type="match status" value="1"/>
</dbReference>
<dbReference type="Gene3D" id="2.60.120.1560">
    <property type="match status" value="2"/>
</dbReference>
<dbReference type="PROSITE" id="PS51820">
    <property type="entry name" value="PA14"/>
    <property type="match status" value="2"/>
</dbReference>
<dbReference type="Proteomes" id="UP000480178">
    <property type="component" value="Chromosome"/>
</dbReference>
<dbReference type="RefSeq" id="WP_162446428.1">
    <property type="nucleotide sequence ID" value="NZ_CP048222.1"/>
</dbReference>
<dbReference type="SUPFAM" id="SSF56988">
    <property type="entry name" value="Anthrax protective antigen"/>
    <property type="match status" value="2"/>
</dbReference>
<proteinExistence type="predicted"/>
<dbReference type="Pfam" id="PF18962">
    <property type="entry name" value="Por_Secre_tail"/>
    <property type="match status" value="1"/>
</dbReference>
<dbReference type="SUPFAM" id="SSF50969">
    <property type="entry name" value="YVTN repeat-like/Quinoprotein amine dehydrogenase"/>
    <property type="match status" value="1"/>
</dbReference>
<dbReference type="InterPro" id="IPR011044">
    <property type="entry name" value="Quino_amine_DH_bsu"/>
</dbReference>
<protein>
    <submittedName>
        <fullName evidence="4">T9SS type A sorting domain-containing protein</fullName>
    </submittedName>
</protein>
<evidence type="ECO:0000313" key="4">
    <source>
        <dbReference type="EMBL" id="QHT70451.1"/>
    </source>
</evidence>
<gene>
    <name evidence="4" type="ORF">GXP67_29245</name>
</gene>
<dbReference type="InterPro" id="IPR026444">
    <property type="entry name" value="Secre_tail"/>
</dbReference>
<dbReference type="KEGG" id="rhoz:GXP67_29245"/>
<evidence type="ECO:0000256" key="1">
    <source>
        <dbReference type="ARBA" id="ARBA00022729"/>
    </source>
</evidence>
<sequence>MAQQPYYPAEVESPQNILNVNGMWYYTSNHFDSCGSTTPYEPYDCVTFVKGFNLWKSNGTPAGTHKIRSFSFSADLEDGGPDEIPDDAFIPFNNSLVYIGARDPYSFSLEKIDNNSTTHVELKYFSYNRSAYNFEYQFTQAGNLLYFVANNSGLNGIGNYGTELWKTDGTPQGTVMVKDIRPGSPSSNPYGLKKDINNKILYFTAHDGTGNKLWQSDGTTSGTVPAVRIIPAPKLVEFQAGSRTQMHLSWRETFQDNTVGFDQYDTVVVERSSTINGPFARVAAIPYWGFTYADNNLTPNTTYYYRLKGIKANLHSPYTSVSSATTHPEVTSPLNATKQWDKLFANFYPYAALGTSSGQYLIFSNYPSNSLTLLNSNGEPIWTKPINGKFSQITATTDGNYLLSENIQIATHEWQLHLVKINGNGNILWDKTLNEHRTTIIATSDGGFLIGSYSTQRNDDYRIIKLSSNAEKQWEKTFGGNQADNLSAVIQTSDGGYLLGGKSYSGIGGDKTEASLDSKDDNTEAWKNGTGDYWVVKISANGSKEWDRTLGGEFSDNLIQLVQAADGGYLLGGNSKSFSSDRLSCGQYEGEKNENLWLVKISSNGTKLWEKSLKTESTFGVGNAPHNDLLVTLQKTADGGFLIGSTSDSGKTNNKSESSRGMSEVACYNDGYSQEVFYTPDYWLIKLSNGGDKLWDKTFGSFENDYLGSVIQNPDGSYLLVGSTYSTTANDGDKTQAGTGTWVIKTKGTIPPTVTCSATGSILREKWVNVTGNSVSAIPVNTAPASSSQLTSFESASNQGDNYGERIRGYLCVPASGSYTFYIAGDDKCELWLSTDDDPSKKTKIAVVSAYTGVRVWNKYAEQKSAAISLVAGKKYYIEALHKESTGGDNLAVGWQTPTQSTISVIPGSVLSPFVVHNTGKITREFWANVTGYQISNIPLTTAPTTTDELTIFETAANQGNTYGQRFRGYIHPQVSGNYRFYIAGDDKVELYLSSDEDPAKKTRIASITAPTSLRQWNKYASQQSIAISLVAGRKYYIEALHKENTGDDHVSVGWQLPSQTTISVIAGTYLSPFLGAPAVNIARVGVEESLESNVRLYPNPFESKLTIATQQAGKHYISVVDNLGRIVYQSVIQAETELNLTHLKAGVYMVKVSTEDGQTQVKRIVKK</sequence>
<dbReference type="Gene3D" id="2.60.40.10">
    <property type="entry name" value="Immunoglobulins"/>
    <property type="match status" value="1"/>
</dbReference>
<dbReference type="InterPro" id="IPR037524">
    <property type="entry name" value="PA14/GLEYA"/>
</dbReference>
<dbReference type="SMART" id="SM00758">
    <property type="entry name" value="PA14"/>
    <property type="match status" value="2"/>
</dbReference>
<name>A0A6C0GQW7_9BACT</name>
<feature type="domain" description="PA14" evidence="3">
    <location>
        <begin position="757"/>
        <end position="910"/>
    </location>
</feature>